<dbReference type="OrthoDB" id="5426680at2"/>
<dbReference type="KEGG" id="caby:Cabys_1431"/>
<protein>
    <submittedName>
        <fullName evidence="2">Transcriptional regulator, AbiEi antitoxin, Type IV TA system</fullName>
    </submittedName>
</protein>
<dbReference type="STRING" id="880073.Cabys_1431"/>
<name>H1XP93_CALAY</name>
<dbReference type="RefSeq" id="WP_006929481.1">
    <property type="nucleotide sequence ID" value="NZ_CM001402.1"/>
</dbReference>
<evidence type="ECO:0000313" key="5">
    <source>
        <dbReference type="Proteomes" id="UP000183868"/>
    </source>
</evidence>
<dbReference type="eggNOG" id="COG5340">
    <property type="taxonomic scope" value="Bacteria"/>
</dbReference>
<organism evidence="3 4">
    <name type="scientific">Caldithrix abyssi DSM 13497</name>
    <dbReference type="NCBI Taxonomy" id="880073"/>
    <lineage>
        <taxon>Bacteria</taxon>
        <taxon>Pseudomonadati</taxon>
        <taxon>Calditrichota</taxon>
        <taxon>Calditrichia</taxon>
        <taxon>Calditrichales</taxon>
        <taxon>Calditrichaceae</taxon>
        <taxon>Caldithrix</taxon>
    </lineage>
</organism>
<proteinExistence type="predicted"/>
<dbReference type="Proteomes" id="UP000183868">
    <property type="component" value="Chromosome"/>
</dbReference>
<evidence type="ECO:0000313" key="3">
    <source>
        <dbReference type="EMBL" id="EHO42208.1"/>
    </source>
</evidence>
<keyword evidence="4" id="KW-1185">Reference proteome</keyword>
<dbReference type="HOGENOM" id="CLU_1382498_0_0_0"/>
<accession>H1XP93</accession>
<dbReference type="EMBL" id="CP018099">
    <property type="protein sequence ID" value="APF18180.1"/>
    <property type="molecule type" value="Genomic_DNA"/>
</dbReference>
<dbReference type="AlphaFoldDB" id="H1XP93"/>
<evidence type="ECO:0000313" key="2">
    <source>
        <dbReference type="EMBL" id="APF18180.1"/>
    </source>
</evidence>
<dbReference type="Pfam" id="PF13338">
    <property type="entry name" value="AbiEi_4"/>
    <property type="match status" value="1"/>
</dbReference>
<evidence type="ECO:0000259" key="1">
    <source>
        <dbReference type="Pfam" id="PF13338"/>
    </source>
</evidence>
<dbReference type="InParanoid" id="H1XP93"/>
<evidence type="ECO:0000313" key="4">
    <source>
        <dbReference type="Proteomes" id="UP000004671"/>
    </source>
</evidence>
<dbReference type="InterPro" id="IPR025159">
    <property type="entry name" value="AbiEi_N"/>
</dbReference>
<feature type="domain" description="AbiEi antitoxin N-terminal" evidence="1">
    <location>
        <begin position="4"/>
        <end position="54"/>
    </location>
</feature>
<gene>
    <name evidence="2" type="ORF">Cabys_1431</name>
    <name evidence="3" type="ORF">Calab_2598</name>
</gene>
<dbReference type="PaxDb" id="880073-Calab_2598"/>
<reference evidence="3 4" key="1">
    <citation type="submission" date="2011-09" db="EMBL/GenBank/DDBJ databases">
        <title>The permanent draft genome of Caldithrix abyssi DSM 13497.</title>
        <authorList>
            <consortium name="US DOE Joint Genome Institute (JGI-PGF)"/>
            <person name="Lucas S."/>
            <person name="Han J."/>
            <person name="Lapidus A."/>
            <person name="Bruce D."/>
            <person name="Goodwin L."/>
            <person name="Pitluck S."/>
            <person name="Peters L."/>
            <person name="Kyrpides N."/>
            <person name="Mavromatis K."/>
            <person name="Ivanova N."/>
            <person name="Mikhailova N."/>
            <person name="Chertkov O."/>
            <person name="Detter J.C."/>
            <person name="Tapia R."/>
            <person name="Han C."/>
            <person name="Land M."/>
            <person name="Hauser L."/>
            <person name="Markowitz V."/>
            <person name="Cheng J.-F."/>
            <person name="Hugenholtz P."/>
            <person name="Woyke T."/>
            <person name="Wu D."/>
            <person name="Spring S."/>
            <person name="Brambilla E."/>
            <person name="Klenk H.-P."/>
            <person name="Eisen J.A."/>
        </authorList>
    </citation>
    <scope>NUCLEOTIDE SEQUENCE [LARGE SCALE GENOMIC DNA]</scope>
    <source>
        <strain evidence="3 4">DSM 13497</strain>
    </source>
</reference>
<dbReference type="Proteomes" id="UP000004671">
    <property type="component" value="Chromosome"/>
</dbReference>
<dbReference type="EMBL" id="CM001402">
    <property type="protein sequence ID" value="EHO42208.1"/>
    <property type="molecule type" value="Genomic_DNA"/>
</dbReference>
<reference evidence="2 5" key="2">
    <citation type="submission" date="2016-11" db="EMBL/GenBank/DDBJ databases">
        <title>Genomic analysis of Caldithrix abyssi and proposal of a novel bacterial phylum Caldithrichaeota.</title>
        <authorList>
            <person name="Kublanov I."/>
            <person name="Sigalova O."/>
            <person name="Gavrilov S."/>
            <person name="Lebedinsky A."/>
            <person name="Ivanova N."/>
            <person name="Daum C."/>
            <person name="Reddy T."/>
            <person name="Klenk H.P."/>
            <person name="Goker M."/>
            <person name="Reva O."/>
            <person name="Miroshnichenko M."/>
            <person name="Kyprides N."/>
            <person name="Woyke T."/>
            <person name="Gelfand M."/>
        </authorList>
    </citation>
    <scope>NUCLEOTIDE SEQUENCE [LARGE SCALE GENOMIC DNA]</scope>
    <source>
        <strain evidence="2 5">LF13</strain>
    </source>
</reference>
<sequence length="194" mass="22766">MKALRLRNINKPIFNLRDLERVLNVLPTSAKVIASRYVRAGLLIRLKRDMYVLAEQWPYFSIEQKFQFANLIQTPSYVSLMTALSYYQISTQIQRDFIESIALKRTKQVNIEKTIFHYSKIKSDLYFGFVRQRNFFIAEAEKALLDAFYLMSLKRYTLDVAAIDFGKFDRQKIASLLTKFPESVKQMAAEHELA</sequence>